<reference evidence="2 3" key="1">
    <citation type="submission" date="2017-11" db="EMBL/GenBank/DDBJ databases">
        <title>De-novo sequencing of pomegranate (Punica granatum L.) genome.</title>
        <authorList>
            <person name="Akparov Z."/>
            <person name="Amiraslanov A."/>
            <person name="Hajiyeva S."/>
            <person name="Abbasov M."/>
            <person name="Kaur K."/>
            <person name="Hamwieh A."/>
            <person name="Solovyev V."/>
            <person name="Salamov A."/>
            <person name="Braich B."/>
            <person name="Kosarev P."/>
            <person name="Mahmoud A."/>
            <person name="Hajiyev E."/>
            <person name="Babayeva S."/>
            <person name="Izzatullayeva V."/>
            <person name="Mammadov A."/>
            <person name="Mammadov A."/>
            <person name="Sharifova S."/>
            <person name="Ojaghi J."/>
            <person name="Eynullazada K."/>
            <person name="Bayramov B."/>
            <person name="Abdulazimova A."/>
            <person name="Shahmuradov I."/>
        </authorList>
    </citation>
    <scope>NUCLEOTIDE SEQUENCE [LARGE SCALE GENOMIC DNA]</scope>
    <source>
        <strain evidence="3">cv. AG2017</strain>
        <tissue evidence="2">Leaf</tissue>
    </source>
</reference>
<organism evidence="2 3">
    <name type="scientific">Punica granatum</name>
    <name type="common">Pomegranate</name>
    <dbReference type="NCBI Taxonomy" id="22663"/>
    <lineage>
        <taxon>Eukaryota</taxon>
        <taxon>Viridiplantae</taxon>
        <taxon>Streptophyta</taxon>
        <taxon>Embryophyta</taxon>
        <taxon>Tracheophyta</taxon>
        <taxon>Spermatophyta</taxon>
        <taxon>Magnoliopsida</taxon>
        <taxon>eudicotyledons</taxon>
        <taxon>Gunneridae</taxon>
        <taxon>Pentapetalae</taxon>
        <taxon>rosids</taxon>
        <taxon>malvids</taxon>
        <taxon>Myrtales</taxon>
        <taxon>Lythraceae</taxon>
        <taxon>Punica</taxon>
    </lineage>
</organism>
<sequence length="56" mass="5798">MGEVIGNGSELKKVIGTGPEERGEVIGNGSELKKVIGTGPEEVIGIGPEGKKNHRD</sequence>
<evidence type="ECO:0000313" key="3">
    <source>
        <dbReference type="Proteomes" id="UP000233551"/>
    </source>
</evidence>
<proteinExistence type="predicted"/>
<gene>
    <name evidence="2" type="ORF">CRG98_006019</name>
</gene>
<evidence type="ECO:0000256" key="1">
    <source>
        <dbReference type="SAM" id="MobiDB-lite"/>
    </source>
</evidence>
<keyword evidence="3" id="KW-1185">Reference proteome</keyword>
<protein>
    <submittedName>
        <fullName evidence="2">Uncharacterized protein</fullName>
    </submittedName>
</protein>
<feature type="region of interest" description="Disordered" evidence="1">
    <location>
        <begin position="1"/>
        <end position="25"/>
    </location>
</feature>
<name>A0A2I0KYM3_PUNGR</name>
<dbReference type="EMBL" id="PGOL01000270">
    <property type="protein sequence ID" value="PKI73571.1"/>
    <property type="molecule type" value="Genomic_DNA"/>
</dbReference>
<dbReference type="Proteomes" id="UP000233551">
    <property type="component" value="Unassembled WGS sequence"/>
</dbReference>
<accession>A0A2I0KYM3</accession>
<feature type="region of interest" description="Disordered" evidence="1">
    <location>
        <begin position="37"/>
        <end position="56"/>
    </location>
</feature>
<dbReference type="AlphaFoldDB" id="A0A2I0KYM3"/>
<evidence type="ECO:0000313" key="2">
    <source>
        <dbReference type="EMBL" id="PKI73571.1"/>
    </source>
</evidence>
<feature type="compositionally biased region" description="Low complexity" evidence="1">
    <location>
        <begin position="37"/>
        <end position="46"/>
    </location>
</feature>
<comment type="caution">
    <text evidence="2">The sequence shown here is derived from an EMBL/GenBank/DDBJ whole genome shotgun (WGS) entry which is preliminary data.</text>
</comment>